<name>A0A5J5EEE0_9PEZI</name>
<dbReference type="AlphaFoldDB" id="A0A5J5EEE0"/>
<reference evidence="1 2" key="1">
    <citation type="submission" date="2019-09" db="EMBL/GenBank/DDBJ databases">
        <title>Draft genome of the ectomycorrhizal ascomycete Sphaerosporella brunnea.</title>
        <authorList>
            <consortium name="DOE Joint Genome Institute"/>
            <person name="Benucci G.M."/>
            <person name="Marozzi G."/>
            <person name="Antonielli L."/>
            <person name="Sanchez S."/>
            <person name="Marco P."/>
            <person name="Wang X."/>
            <person name="Falini L.B."/>
            <person name="Barry K."/>
            <person name="Haridas S."/>
            <person name="Lipzen A."/>
            <person name="Labutti K."/>
            <person name="Grigoriev I.V."/>
            <person name="Murat C."/>
            <person name="Martin F."/>
            <person name="Albertini E."/>
            <person name="Donnini D."/>
            <person name="Bonito G."/>
        </authorList>
    </citation>
    <scope>NUCLEOTIDE SEQUENCE [LARGE SCALE GENOMIC DNA]</scope>
    <source>
        <strain evidence="1 2">Sb_GMNB300</strain>
    </source>
</reference>
<evidence type="ECO:0000313" key="2">
    <source>
        <dbReference type="Proteomes" id="UP000326924"/>
    </source>
</evidence>
<proteinExistence type="predicted"/>
<dbReference type="EMBL" id="VXIS01000427">
    <property type="protein sequence ID" value="KAA8893553.1"/>
    <property type="molecule type" value="Genomic_DNA"/>
</dbReference>
<sequence>MSNVKVTTVVVKHNRCLGAAEPRRSIASVQSFVKETLPQLLTVTNDTKPRDVIEAVQKHLKAPINYAAAHKVLLVLQWENINIEGTNFICYLPTLNFSAGVAPRVDIFSATKTTPHSFSGSFFVLRPERNNSLRVQPSSG</sequence>
<dbReference type="InParanoid" id="A0A5J5EEE0"/>
<keyword evidence="2" id="KW-1185">Reference proteome</keyword>
<gene>
    <name evidence="1" type="ORF">FN846DRAFT_895882</name>
</gene>
<accession>A0A5J5EEE0</accession>
<evidence type="ECO:0000313" key="1">
    <source>
        <dbReference type="EMBL" id="KAA8893553.1"/>
    </source>
</evidence>
<organism evidence="1 2">
    <name type="scientific">Sphaerosporella brunnea</name>
    <dbReference type="NCBI Taxonomy" id="1250544"/>
    <lineage>
        <taxon>Eukaryota</taxon>
        <taxon>Fungi</taxon>
        <taxon>Dikarya</taxon>
        <taxon>Ascomycota</taxon>
        <taxon>Pezizomycotina</taxon>
        <taxon>Pezizomycetes</taxon>
        <taxon>Pezizales</taxon>
        <taxon>Pyronemataceae</taxon>
        <taxon>Sphaerosporella</taxon>
    </lineage>
</organism>
<comment type="caution">
    <text evidence="1">The sequence shown here is derived from an EMBL/GenBank/DDBJ whole genome shotgun (WGS) entry which is preliminary data.</text>
</comment>
<protein>
    <submittedName>
        <fullName evidence="1">Uncharacterized protein</fullName>
    </submittedName>
</protein>
<dbReference type="Proteomes" id="UP000326924">
    <property type="component" value="Unassembled WGS sequence"/>
</dbReference>